<dbReference type="OrthoDB" id="5767052at2"/>
<dbReference type="EMBL" id="PIQF01000001">
    <property type="protein sequence ID" value="RUO77548.1"/>
    <property type="molecule type" value="Genomic_DNA"/>
</dbReference>
<keyword evidence="4" id="KW-1185">Reference proteome</keyword>
<evidence type="ECO:0000313" key="3">
    <source>
        <dbReference type="EMBL" id="RUO77548.1"/>
    </source>
</evidence>
<dbReference type="Proteomes" id="UP000287908">
    <property type="component" value="Unassembled WGS sequence"/>
</dbReference>
<feature type="signal peptide" evidence="2">
    <location>
        <begin position="1"/>
        <end position="19"/>
    </location>
</feature>
<keyword evidence="2" id="KW-0732">Signal</keyword>
<accession>A0A432ZHW5</accession>
<protein>
    <recommendedName>
        <fullName evidence="5">Lipoprotein</fullName>
    </recommendedName>
</protein>
<keyword evidence="1" id="KW-0175">Coiled coil</keyword>
<comment type="caution">
    <text evidence="3">The sequence shown here is derived from an EMBL/GenBank/DDBJ whole genome shotgun (WGS) entry which is preliminary data.</text>
</comment>
<organism evidence="3 4">
    <name type="scientific">Idiomarina seosinensis</name>
    <dbReference type="NCBI Taxonomy" id="281739"/>
    <lineage>
        <taxon>Bacteria</taxon>
        <taxon>Pseudomonadati</taxon>
        <taxon>Pseudomonadota</taxon>
        <taxon>Gammaproteobacteria</taxon>
        <taxon>Alteromonadales</taxon>
        <taxon>Idiomarinaceae</taxon>
        <taxon>Idiomarina</taxon>
    </lineage>
</organism>
<dbReference type="AlphaFoldDB" id="A0A432ZHW5"/>
<dbReference type="PROSITE" id="PS51257">
    <property type="entry name" value="PROKAR_LIPOPROTEIN"/>
    <property type="match status" value="1"/>
</dbReference>
<feature type="coiled-coil region" evidence="1">
    <location>
        <begin position="131"/>
        <end position="158"/>
    </location>
</feature>
<dbReference type="InterPro" id="IPR016875">
    <property type="entry name" value="UCP028200"/>
</dbReference>
<gene>
    <name evidence="3" type="ORF">CWI81_03455</name>
</gene>
<dbReference type="Pfam" id="PF19795">
    <property type="entry name" value="DUF6279"/>
    <property type="match status" value="1"/>
</dbReference>
<dbReference type="RefSeq" id="WP_126783818.1">
    <property type="nucleotide sequence ID" value="NZ_PIQF01000001.1"/>
</dbReference>
<sequence length="282" mass="33983">MKRLTFLVLSLTLVLTGCAAQLGYRYADTLVEWQLDDYVELDSEQQQQASQVIDQLHQWHATTELPKYRRELLKLRTLISEQSLQREHIGEFEDKLWLFWSNVQQQVVKHSDLLNQLTVGQRRQLISNLYENIEEERAERAEDNTSELLAEIERVNRREERLKEWMGEVTKEQQVILHDWVKARPEGSFWLDYRQRWTAEFETVLLQQPIPEQPLNRLITQPREIRSEAHLQYNEQRRYVRHKYMWALYQSLNQKQRDRLVNKADEYLELLSDLIADFDSSN</sequence>
<evidence type="ECO:0000313" key="4">
    <source>
        <dbReference type="Proteomes" id="UP000287908"/>
    </source>
</evidence>
<dbReference type="PIRSF" id="PIRSF028200">
    <property type="entry name" value="UCP028200"/>
    <property type="match status" value="1"/>
</dbReference>
<evidence type="ECO:0008006" key="5">
    <source>
        <dbReference type="Google" id="ProtNLM"/>
    </source>
</evidence>
<name>A0A432ZHW5_9GAMM</name>
<feature type="chain" id="PRO_5019496597" description="Lipoprotein" evidence="2">
    <location>
        <begin position="20"/>
        <end position="282"/>
    </location>
</feature>
<evidence type="ECO:0000256" key="2">
    <source>
        <dbReference type="SAM" id="SignalP"/>
    </source>
</evidence>
<proteinExistence type="predicted"/>
<evidence type="ECO:0000256" key="1">
    <source>
        <dbReference type="SAM" id="Coils"/>
    </source>
</evidence>
<reference evidence="3 4" key="1">
    <citation type="journal article" date="2011" name="Front. Microbiol.">
        <title>Genomic signatures of strain selection and enhancement in Bacillus atrophaeus var. globigii, a historical biowarfare simulant.</title>
        <authorList>
            <person name="Gibbons H.S."/>
            <person name="Broomall S.M."/>
            <person name="McNew L.A."/>
            <person name="Daligault H."/>
            <person name="Chapman C."/>
            <person name="Bruce D."/>
            <person name="Karavis M."/>
            <person name="Krepps M."/>
            <person name="McGregor P.A."/>
            <person name="Hong C."/>
            <person name="Park K.H."/>
            <person name="Akmal A."/>
            <person name="Feldman A."/>
            <person name="Lin J.S."/>
            <person name="Chang W.E."/>
            <person name="Higgs B.W."/>
            <person name="Demirev P."/>
            <person name="Lindquist J."/>
            <person name="Liem A."/>
            <person name="Fochler E."/>
            <person name="Read T.D."/>
            <person name="Tapia R."/>
            <person name="Johnson S."/>
            <person name="Bishop-Lilly K.A."/>
            <person name="Detter C."/>
            <person name="Han C."/>
            <person name="Sozhamannan S."/>
            <person name="Rosenzweig C.N."/>
            <person name="Skowronski E.W."/>
        </authorList>
    </citation>
    <scope>NUCLEOTIDE SEQUENCE [LARGE SCALE GENOMIC DNA]</scope>
    <source>
        <strain evidence="3 4">CL-SP19</strain>
    </source>
</reference>